<keyword evidence="1" id="KW-0812">Transmembrane</keyword>
<feature type="transmembrane region" description="Helical" evidence="1">
    <location>
        <begin position="104"/>
        <end position="126"/>
    </location>
</feature>
<reference evidence="2 3" key="1">
    <citation type="submission" date="2018-07" db="EMBL/GenBank/DDBJ databases">
        <title>Genomic Encyclopedia of Type Strains, Phase III (KMG-III): the genomes of soil and plant-associated and newly described type strains.</title>
        <authorList>
            <person name="Whitman W."/>
        </authorList>
    </citation>
    <scope>NUCLEOTIDE SEQUENCE [LARGE SCALE GENOMIC DNA]</scope>
    <source>
        <strain evidence="2 3">CECT 7506</strain>
    </source>
</reference>
<keyword evidence="3" id="KW-1185">Reference proteome</keyword>
<gene>
    <name evidence="2" type="ORF">DFP97_11823</name>
</gene>
<feature type="transmembrane region" description="Helical" evidence="1">
    <location>
        <begin position="175"/>
        <end position="195"/>
    </location>
</feature>
<dbReference type="Proteomes" id="UP000252415">
    <property type="component" value="Unassembled WGS sequence"/>
</dbReference>
<evidence type="ECO:0000313" key="2">
    <source>
        <dbReference type="EMBL" id="RCW42194.1"/>
    </source>
</evidence>
<evidence type="ECO:0000313" key="3">
    <source>
        <dbReference type="Proteomes" id="UP000252415"/>
    </source>
</evidence>
<feature type="transmembrane region" description="Helical" evidence="1">
    <location>
        <begin position="207"/>
        <end position="231"/>
    </location>
</feature>
<proteinExistence type="predicted"/>
<protein>
    <submittedName>
        <fullName evidence="2">Uncharacterized protein</fullName>
    </submittedName>
</protein>
<keyword evidence="1" id="KW-1133">Transmembrane helix</keyword>
<dbReference type="AlphaFoldDB" id="A0A368VL29"/>
<comment type="caution">
    <text evidence="2">The sequence shown here is derived from an EMBL/GenBank/DDBJ whole genome shotgun (WGS) entry which is preliminary data.</text>
</comment>
<accession>A0A368VL29</accession>
<feature type="transmembrane region" description="Helical" evidence="1">
    <location>
        <begin position="138"/>
        <end position="163"/>
    </location>
</feature>
<name>A0A368VL29_9BACL</name>
<dbReference type="EMBL" id="QPJD01000018">
    <property type="protein sequence ID" value="RCW42194.1"/>
    <property type="molecule type" value="Genomic_DNA"/>
</dbReference>
<feature type="transmembrane region" description="Helical" evidence="1">
    <location>
        <begin position="66"/>
        <end position="84"/>
    </location>
</feature>
<sequence length="279" mass="29934">MLVMIGLLGFALAAIIALYIGFNGAAVLPEGNLESAFSFDAAIGLFILSIAAIMPLSGLSSRKRAIIRWLFIQGTLYSYAAETIQHFRGINPRFSQAGTIADSIFSALFGLESLLIIVATVLLAIPFFRKGRPETRPLLVLGIRYAFVSTMVAFAGGVSMIVLQGRYMGDAGNLIVLHGLGFHALQALPLLGWLLERANTDGKTARTWIHAGSIAWMITILLIAVQTALGLTAFELTVLPVLAGVMLLVWLAAAAVSVRKLLKSTDGESLFNLLKDRGF</sequence>
<feature type="transmembrane region" description="Helical" evidence="1">
    <location>
        <begin position="35"/>
        <end position="54"/>
    </location>
</feature>
<evidence type="ECO:0000256" key="1">
    <source>
        <dbReference type="SAM" id="Phobius"/>
    </source>
</evidence>
<organism evidence="2 3">
    <name type="scientific">Paenibacillus prosopidis</name>
    <dbReference type="NCBI Taxonomy" id="630520"/>
    <lineage>
        <taxon>Bacteria</taxon>
        <taxon>Bacillati</taxon>
        <taxon>Bacillota</taxon>
        <taxon>Bacilli</taxon>
        <taxon>Bacillales</taxon>
        <taxon>Paenibacillaceae</taxon>
        <taxon>Paenibacillus</taxon>
    </lineage>
</organism>
<feature type="transmembrane region" description="Helical" evidence="1">
    <location>
        <begin position="237"/>
        <end position="258"/>
    </location>
</feature>
<keyword evidence="1" id="KW-0472">Membrane</keyword>